<dbReference type="InterPro" id="IPR002734">
    <property type="entry name" value="RibDG_C"/>
</dbReference>
<comment type="caution">
    <text evidence="2">The sequence shown here is derived from an EMBL/GenBank/DDBJ whole genome shotgun (WGS) entry which is preliminary data.</text>
</comment>
<evidence type="ECO:0000313" key="3">
    <source>
        <dbReference type="Proteomes" id="UP001183794"/>
    </source>
</evidence>
<proteinExistence type="predicted"/>
<dbReference type="Pfam" id="PF01872">
    <property type="entry name" value="RibD_C"/>
    <property type="match status" value="1"/>
</dbReference>
<dbReference type="EMBL" id="JAVDYJ010000001">
    <property type="protein sequence ID" value="MDR7346091.1"/>
    <property type="molecule type" value="Genomic_DNA"/>
</dbReference>
<sequence>MAFRSDLEGASNMLLSVNLFMTLDGVNQAPGGPDEDTRGGFTNGGWLMSVFDEGCGQAVSRWFEQCGALLLGRKTYDSFASHWPQVTDPDDPVAGLINNSTKYVVTSSPVGEVWSDTTTVLGEDFLDEIARFKGVTHDKELQVHGSIQLAQILHQAGLVDVYRFLIAPVTVGPGLGIFNEGGPSYNMHVVHGAVTSNGVFDVEMTPADFESRKTVSLEDGKEVVIDAERKDPEA</sequence>
<feature type="domain" description="Bacterial bifunctional deaminase-reductase C-terminal" evidence="1">
    <location>
        <begin position="16"/>
        <end position="198"/>
    </location>
</feature>
<evidence type="ECO:0000313" key="2">
    <source>
        <dbReference type="EMBL" id="MDR7346091.1"/>
    </source>
</evidence>
<dbReference type="Proteomes" id="UP001183794">
    <property type="component" value="Unassembled WGS sequence"/>
</dbReference>
<evidence type="ECO:0000259" key="1">
    <source>
        <dbReference type="Pfam" id="PF01872"/>
    </source>
</evidence>
<organism evidence="2 3">
    <name type="scientific">Enteractinococcus fodinae</name>
    <dbReference type="NCBI Taxonomy" id="684663"/>
    <lineage>
        <taxon>Bacteria</taxon>
        <taxon>Bacillati</taxon>
        <taxon>Actinomycetota</taxon>
        <taxon>Actinomycetes</taxon>
        <taxon>Micrococcales</taxon>
        <taxon>Micrococcaceae</taxon>
    </lineage>
</organism>
<dbReference type="Gene3D" id="3.40.430.10">
    <property type="entry name" value="Dihydrofolate Reductase, subunit A"/>
    <property type="match status" value="1"/>
</dbReference>
<name>A0ABU2AY63_9MICC</name>
<protein>
    <submittedName>
        <fullName evidence="2">Dihydrofolate reductase</fullName>
    </submittedName>
</protein>
<reference evidence="2 3" key="1">
    <citation type="submission" date="2023-07" db="EMBL/GenBank/DDBJ databases">
        <title>Sequencing the genomes of 1000 actinobacteria strains.</title>
        <authorList>
            <person name="Klenk H.-P."/>
        </authorList>
    </citation>
    <scope>NUCLEOTIDE SEQUENCE [LARGE SCALE GENOMIC DNA]</scope>
    <source>
        <strain evidence="2 3">DSM 22966</strain>
    </source>
</reference>
<keyword evidence="3" id="KW-1185">Reference proteome</keyword>
<accession>A0ABU2AY63</accession>
<dbReference type="RefSeq" id="WP_310170579.1">
    <property type="nucleotide sequence ID" value="NZ_BAABHE010000002.1"/>
</dbReference>
<gene>
    <name evidence="2" type="ORF">J2S62_000348</name>
</gene>
<dbReference type="InterPro" id="IPR024072">
    <property type="entry name" value="DHFR-like_dom_sf"/>
</dbReference>
<dbReference type="SUPFAM" id="SSF53597">
    <property type="entry name" value="Dihydrofolate reductase-like"/>
    <property type="match status" value="1"/>
</dbReference>